<keyword evidence="10" id="KW-0175">Coiled coil</keyword>
<name>A0A8X6X1Z6_9ARAC</name>
<reference evidence="11" key="1">
    <citation type="submission" date="2020-08" db="EMBL/GenBank/DDBJ databases">
        <title>Multicomponent nature underlies the extraordinary mechanical properties of spider dragline silk.</title>
        <authorList>
            <person name="Kono N."/>
            <person name="Nakamura H."/>
            <person name="Mori M."/>
            <person name="Yoshida Y."/>
            <person name="Ohtoshi R."/>
            <person name="Malay A.D."/>
            <person name="Moran D.A.P."/>
            <person name="Tomita M."/>
            <person name="Numata K."/>
            <person name="Arakawa K."/>
        </authorList>
    </citation>
    <scope>NUCLEOTIDE SEQUENCE</scope>
</reference>
<keyword evidence="3" id="KW-0158">Chromosome</keyword>
<proteinExistence type="predicted"/>
<organism evidence="11 12">
    <name type="scientific">Trichonephila inaurata madagascariensis</name>
    <dbReference type="NCBI Taxonomy" id="2747483"/>
    <lineage>
        <taxon>Eukaryota</taxon>
        <taxon>Metazoa</taxon>
        <taxon>Ecdysozoa</taxon>
        <taxon>Arthropoda</taxon>
        <taxon>Chelicerata</taxon>
        <taxon>Arachnida</taxon>
        <taxon>Araneae</taxon>
        <taxon>Araneomorphae</taxon>
        <taxon>Entelegynae</taxon>
        <taxon>Araneoidea</taxon>
        <taxon>Nephilidae</taxon>
        <taxon>Trichonephila</taxon>
        <taxon>Trichonephila inaurata</taxon>
    </lineage>
</organism>
<dbReference type="EMBL" id="BMAV01004895">
    <property type="protein sequence ID" value="GFY45517.1"/>
    <property type="molecule type" value="Genomic_DNA"/>
</dbReference>
<dbReference type="GO" id="GO:0005634">
    <property type="term" value="C:nucleus"/>
    <property type="evidence" value="ECO:0007669"/>
    <property type="project" value="UniProtKB-SubCell"/>
</dbReference>
<keyword evidence="9" id="KW-0137">Centromere</keyword>
<gene>
    <name evidence="11" type="primary">AVEN_66729_1</name>
    <name evidence="11" type="ORF">TNIN_165421</name>
</gene>
<dbReference type="Pfam" id="PF03980">
    <property type="entry name" value="Nnf1"/>
    <property type="match status" value="1"/>
</dbReference>
<evidence type="ECO:0000256" key="9">
    <source>
        <dbReference type="ARBA" id="ARBA00023328"/>
    </source>
</evidence>
<evidence type="ECO:0000256" key="10">
    <source>
        <dbReference type="SAM" id="Coils"/>
    </source>
</evidence>
<protein>
    <submittedName>
        <fullName evidence="11">Uncharacterized protein</fullName>
    </submittedName>
</protein>
<dbReference type="OrthoDB" id="6491587at2759"/>
<keyword evidence="7" id="KW-0539">Nucleus</keyword>
<evidence type="ECO:0000256" key="1">
    <source>
        <dbReference type="ARBA" id="ARBA00004123"/>
    </source>
</evidence>
<evidence type="ECO:0000313" key="12">
    <source>
        <dbReference type="Proteomes" id="UP000886998"/>
    </source>
</evidence>
<dbReference type="Proteomes" id="UP000886998">
    <property type="component" value="Unassembled WGS sequence"/>
</dbReference>
<dbReference type="GO" id="GO:0051301">
    <property type="term" value="P:cell division"/>
    <property type="evidence" value="ECO:0007669"/>
    <property type="project" value="UniProtKB-KW"/>
</dbReference>
<dbReference type="InterPro" id="IPR007128">
    <property type="entry name" value="PMF1/Nnf1"/>
</dbReference>
<keyword evidence="6" id="KW-0995">Kinetochore</keyword>
<keyword evidence="8" id="KW-0131">Cell cycle</keyword>
<evidence type="ECO:0000256" key="3">
    <source>
        <dbReference type="ARBA" id="ARBA00022454"/>
    </source>
</evidence>
<keyword evidence="5" id="KW-0498">Mitosis</keyword>
<keyword evidence="12" id="KW-1185">Reference proteome</keyword>
<evidence type="ECO:0000256" key="2">
    <source>
        <dbReference type="ARBA" id="ARBA00004629"/>
    </source>
</evidence>
<comment type="caution">
    <text evidence="11">The sequence shown here is derived from an EMBL/GenBank/DDBJ whole genome shotgun (WGS) entry which is preliminary data.</text>
</comment>
<evidence type="ECO:0000256" key="6">
    <source>
        <dbReference type="ARBA" id="ARBA00022838"/>
    </source>
</evidence>
<evidence type="ECO:0000256" key="8">
    <source>
        <dbReference type="ARBA" id="ARBA00023306"/>
    </source>
</evidence>
<dbReference type="AlphaFoldDB" id="A0A8X6X1Z6"/>
<evidence type="ECO:0000313" key="11">
    <source>
        <dbReference type="EMBL" id="GFY45517.1"/>
    </source>
</evidence>
<dbReference type="PANTHER" id="PTHR15459">
    <property type="entry name" value="POLYAMINE-MODULATED FACTOR 1"/>
    <property type="match status" value="1"/>
</dbReference>
<comment type="subcellular location">
    <subcellularLocation>
        <location evidence="2">Chromosome</location>
        <location evidence="2">Centromere</location>
        <location evidence="2">Kinetochore</location>
    </subcellularLocation>
    <subcellularLocation>
        <location evidence="1">Nucleus</location>
    </subcellularLocation>
</comment>
<evidence type="ECO:0000256" key="4">
    <source>
        <dbReference type="ARBA" id="ARBA00022618"/>
    </source>
</evidence>
<dbReference type="PANTHER" id="PTHR15459:SF3">
    <property type="entry name" value="POLYAMINE-MODULATED FACTOR 1"/>
    <property type="match status" value="1"/>
</dbReference>
<dbReference type="GO" id="GO:0000444">
    <property type="term" value="C:MIS12/MIND type complex"/>
    <property type="evidence" value="ECO:0007669"/>
    <property type="project" value="InterPro"/>
</dbReference>
<evidence type="ECO:0000256" key="5">
    <source>
        <dbReference type="ARBA" id="ARBA00022776"/>
    </source>
</evidence>
<accession>A0A8X6X1Z6</accession>
<sequence>MSAADNATPSSTAISSVKDITANNGPEGRLGTYFKNAVSQTLEKFLSYIKFSLFKTNFPKICEENEGHLRNVREQLKSQLKENILKDIDNLCADTKLYPSLKLLDDIVTKHSTKNGEDSWRPSGNPEEDTRDHIYHLKQKHKKCLEFVLETMVAENELLEKSANENHADILALKKEVDALNQEINNEFEILNDDSIARLSKDIKAEFAKQ</sequence>
<feature type="coiled-coil region" evidence="10">
    <location>
        <begin position="163"/>
        <end position="194"/>
    </location>
</feature>
<keyword evidence="4" id="KW-0132">Cell division</keyword>
<dbReference type="GO" id="GO:0007059">
    <property type="term" value="P:chromosome segregation"/>
    <property type="evidence" value="ECO:0007669"/>
    <property type="project" value="TreeGrafter"/>
</dbReference>
<evidence type="ECO:0000256" key="7">
    <source>
        <dbReference type="ARBA" id="ARBA00023242"/>
    </source>
</evidence>